<dbReference type="EMBL" id="CAJNOG010000143">
    <property type="protein sequence ID" value="CAF1003404.1"/>
    <property type="molecule type" value="Genomic_DNA"/>
</dbReference>
<evidence type="ECO:0000256" key="1">
    <source>
        <dbReference type="SAM" id="Phobius"/>
    </source>
</evidence>
<organism evidence="2 4">
    <name type="scientific">Adineta steineri</name>
    <dbReference type="NCBI Taxonomy" id="433720"/>
    <lineage>
        <taxon>Eukaryota</taxon>
        <taxon>Metazoa</taxon>
        <taxon>Spiralia</taxon>
        <taxon>Gnathifera</taxon>
        <taxon>Rotifera</taxon>
        <taxon>Eurotatoria</taxon>
        <taxon>Bdelloidea</taxon>
        <taxon>Adinetida</taxon>
        <taxon>Adinetidae</taxon>
        <taxon>Adineta</taxon>
    </lineage>
</organism>
<sequence length="115" mass="13488">MIYYQTVIALIMLLTGQFIKQPREERYQWLCDIIQKLDLGFGFTNILFAVPSFRDYLNKYFLLWVDFILASISLIVSSTNAAHYYLTNEVLLGMDILLAILSFIILLITWDHVMK</sequence>
<dbReference type="Proteomes" id="UP000663844">
    <property type="component" value="Unassembled WGS sequence"/>
</dbReference>
<feature type="transmembrane region" description="Helical" evidence="1">
    <location>
        <begin position="91"/>
        <end position="110"/>
    </location>
</feature>
<name>A0A814H0T4_9BILA</name>
<dbReference type="EMBL" id="CAJOAZ010001319">
    <property type="protein sequence ID" value="CAF3798400.1"/>
    <property type="molecule type" value="Genomic_DNA"/>
</dbReference>
<proteinExistence type="predicted"/>
<keyword evidence="1" id="KW-0812">Transmembrane</keyword>
<keyword evidence="1" id="KW-0472">Membrane</keyword>
<evidence type="ECO:0000313" key="3">
    <source>
        <dbReference type="EMBL" id="CAF3798400.1"/>
    </source>
</evidence>
<evidence type="ECO:0000313" key="2">
    <source>
        <dbReference type="EMBL" id="CAF1003404.1"/>
    </source>
</evidence>
<gene>
    <name evidence="2" type="ORF">JYZ213_LOCUS16125</name>
    <name evidence="3" type="ORF">OXD698_LOCUS18102</name>
</gene>
<dbReference type="Proteomes" id="UP000663845">
    <property type="component" value="Unassembled WGS sequence"/>
</dbReference>
<comment type="caution">
    <text evidence="2">The sequence shown here is derived from an EMBL/GenBank/DDBJ whole genome shotgun (WGS) entry which is preliminary data.</text>
</comment>
<evidence type="ECO:0000313" key="4">
    <source>
        <dbReference type="Proteomes" id="UP000663845"/>
    </source>
</evidence>
<accession>A0A814H0T4</accession>
<feature type="transmembrane region" description="Helical" evidence="1">
    <location>
        <begin position="61"/>
        <end position="85"/>
    </location>
</feature>
<reference evidence="2" key="1">
    <citation type="submission" date="2021-02" db="EMBL/GenBank/DDBJ databases">
        <authorList>
            <person name="Nowell W R."/>
        </authorList>
    </citation>
    <scope>NUCLEOTIDE SEQUENCE</scope>
</reference>
<dbReference type="AlphaFoldDB" id="A0A814H0T4"/>
<protein>
    <submittedName>
        <fullName evidence="2">Uncharacterized protein</fullName>
    </submittedName>
</protein>
<keyword evidence="1" id="KW-1133">Transmembrane helix</keyword>